<evidence type="ECO:0000313" key="3">
    <source>
        <dbReference type="EMBL" id="WML87389.1"/>
    </source>
</evidence>
<dbReference type="RefSeq" id="WP_308135904.1">
    <property type="nucleotide sequence ID" value="NZ_CP133197.1"/>
</dbReference>
<dbReference type="AlphaFoldDB" id="A0AA51MPB2"/>
<protein>
    <submittedName>
        <fullName evidence="3">Uncharacterized protein</fullName>
    </submittedName>
</protein>
<dbReference type="Proteomes" id="UP001223336">
    <property type="component" value="Unassembled WGS sequence"/>
</dbReference>
<sequence length="99" mass="10427">MKPLTSIHATLITLALTASAPAAAGVQFRISHETSSNEYVVYMTPDTVPTPDMALSAQVSLVVPRSTDGNGFVYARHGHELMGCKSPVGEPTVLAFRAA</sequence>
<dbReference type="Proteomes" id="UP001229862">
    <property type="component" value="Chromosome"/>
</dbReference>
<organism evidence="3">
    <name type="scientific">Thiothrix subterranea</name>
    <dbReference type="NCBI Taxonomy" id="2735563"/>
    <lineage>
        <taxon>Bacteria</taxon>
        <taxon>Pseudomonadati</taxon>
        <taxon>Pseudomonadota</taxon>
        <taxon>Gammaproteobacteria</taxon>
        <taxon>Thiotrichales</taxon>
        <taxon>Thiotrichaceae</taxon>
        <taxon>Thiothrix</taxon>
    </lineage>
</organism>
<dbReference type="EMBL" id="JAVFKN010000025">
    <property type="protein sequence ID" value="MDQ5770131.1"/>
    <property type="molecule type" value="Genomic_DNA"/>
</dbReference>
<accession>A0AA51MPB2</accession>
<name>A0AA51MPB2_9GAMM</name>
<keyword evidence="4" id="KW-1185">Reference proteome</keyword>
<feature type="chain" id="PRO_5041240119" evidence="1">
    <location>
        <begin position="25"/>
        <end position="99"/>
    </location>
</feature>
<reference evidence="3 4" key="1">
    <citation type="submission" date="2023-08" db="EMBL/GenBank/DDBJ databases">
        <title>New molecular markers tilS and rpoB for phylogenetic and monitoring studies of the genus Thiothrix biodiversity.</title>
        <authorList>
            <person name="Ravin N.V."/>
            <person name="Smolyakov D."/>
            <person name="Markov N.D."/>
            <person name="Beletsky A.V."/>
            <person name="Mardanov A.V."/>
            <person name="Rudenko T.S."/>
            <person name="Grabovich M.Y."/>
        </authorList>
    </citation>
    <scope>NUCLEOTIDE SEQUENCE</scope>
    <source>
        <strain evidence="3">DNT52</strain>
        <strain evidence="2 4">H33</strain>
    </source>
</reference>
<gene>
    <name evidence="2" type="ORF">RCC75_16440</name>
    <name evidence="3" type="ORF">RCG00_03295</name>
</gene>
<feature type="signal peptide" evidence="1">
    <location>
        <begin position="1"/>
        <end position="24"/>
    </location>
</feature>
<evidence type="ECO:0000313" key="2">
    <source>
        <dbReference type="EMBL" id="MDQ5770131.1"/>
    </source>
</evidence>
<dbReference type="EMBL" id="CP133217">
    <property type="protein sequence ID" value="WML87389.1"/>
    <property type="molecule type" value="Genomic_DNA"/>
</dbReference>
<evidence type="ECO:0000313" key="4">
    <source>
        <dbReference type="Proteomes" id="UP001223336"/>
    </source>
</evidence>
<proteinExistence type="predicted"/>
<keyword evidence="1" id="KW-0732">Signal</keyword>
<evidence type="ECO:0000256" key="1">
    <source>
        <dbReference type="SAM" id="SignalP"/>
    </source>
</evidence>